<feature type="compositionally biased region" description="Basic and acidic residues" evidence="2">
    <location>
        <begin position="49"/>
        <end position="58"/>
    </location>
</feature>
<keyword evidence="4" id="KW-1185">Reference proteome</keyword>
<dbReference type="Proteomes" id="UP001189429">
    <property type="component" value="Unassembled WGS sequence"/>
</dbReference>
<evidence type="ECO:0000256" key="1">
    <source>
        <dbReference type="SAM" id="Coils"/>
    </source>
</evidence>
<accession>A0ABN9XUB7</accession>
<feature type="coiled-coil region" evidence="1">
    <location>
        <begin position="91"/>
        <end position="139"/>
    </location>
</feature>
<gene>
    <name evidence="3" type="ORF">PCOR1329_LOCUS79862</name>
</gene>
<keyword evidence="1" id="KW-0175">Coiled coil</keyword>
<name>A0ABN9XUB7_9DINO</name>
<dbReference type="EMBL" id="CAUYUJ010021259">
    <property type="protein sequence ID" value="CAK0903571.1"/>
    <property type="molecule type" value="Genomic_DNA"/>
</dbReference>
<comment type="caution">
    <text evidence="3">The sequence shown here is derived from an EMBL/GenBank/DDBJ whole genome shotgun (WGS) entry which is preliminary data.</text>
</comment>
<reference evidence="3" key="1">
    <citation type="submission" date="2023-10" db="EMBL/GenBank/DDBJ databases">
        <authorList>
            <person name="Chen Y."/>
            <person name="Shah S."/>
            <person name="Dougan E. K."/>
            <person name="Thang M."/>
            <person name="Chan C."/>
        </authorList>
    </citation>
    <scope>NUCLEOTIDE SEQUENCE [LARGE SCALE GENOMIC DNA]</scope>
</reference>
<organism evidence="3 4">
    <name type="scientific">Prorocentrum cordatum</name>
    <dbReference type="NCBI Taxonomy" id="2364126"/>
    <lineage>
        <taxon>Eukaryota</taxon>
        <taxon>Sar</taxon>
        <taxon>Alveolata</taxon>
        <taxon>Dinophyceae</taxon>
        <taxon>Prorocentrales</taxon>
        <taxon>Prorocentraceae</taxon>
        <taxon>Prorocentrum</taxon>
    </lineage>
</organism>
<evidence type="ECO:0000313" key="3">
    <source>
        <dbReference type="EMBL" id="CAK0903571.1"/>
    </source>
</evidence>
<evidence type="ECO:0000313" key="4">
    <source>
        <dbReference type="Proteomes" id="UP001189429"/>
    </source>
</evidence>
<protein>
    <submittedName>
        <fullName evidence="3">Uncharacterized protein</fullName>
    </submittedName>
</protein>
<proteinExistence type="predicted"/>
<evidence type="ECO:0000256" key="2">
    <source>
        <dbReference type="SAM" id="MobiDB-lite"/>
    </source>
</evidence>
<sequence>MAQLPPEIVELGDNIRDLKEQLKAQGLSNKMIKDNEMYQELAQQLDTMKIEAGFDPKTNKPLQGDAPRRPGTPKKNQAASQRVVSELMAVSDLLEEAIQQVREGHERLQRERTEIREQKEEATRAIEEAEATRQVLLQKLGR</sequence>
<feature type="region of interest" description="Disordered" evidence="2">
    <location>
        <begin position="49"/>
        <end position="81"/>
    </location>
</feature>